<feature type="region of interest" description="Disordered" evidence="1">
    <location>
        <begin position="1"/>
        <end position="43"/>
    </location>
</feature>
<name>A0A7I7NPF3_9MYCO</name>
<feature type="compositionally biased region" description="Polar residues" evidence="1">
    <location>
        <begin position="13"/>
        <end position="25"/>
    </location>
</feature>
<keyword evidence="3" id="KW-1185">Reference proteome</keyword>
<evidence type="ECO:0000313" key="2">
    <source>
        <dbReference type="EMBL" id="BBX98492.1"/>
    </source>
</evidence>
<organism evidence="2 3">
    <name type="scientific">Mycobacterium lacus</name>
    <dbReference type="NCBI Taxonomy" id="169765"/>
    <lineage>
        <taxon>Bacteria</taxon>
        <taxon>Bacillati</taxon>
        <taxon>Actinomycetota</taxon>
        <taxon>Actinomycetes</taxon>
        <taxon>Mycobacteriales</taxon>
        <taxon>Mycobacteriaceae</taxon>
        <taxon>Mycobacterium</taxon>
    </lineage>
</organism>
<protein>
    <submittedName>
        <fullName evidence="2">Uncharacterized protein</fullName>
    </submittedName>
</protein>
<accession>A0A7I7NPF3</accession>
<proteinExistence type="predicted"/>
<sequence>MRRRSGAPVDGNHLSTQAPQGNCQLSAERIRTQQHHPRSGWDFGLDNPVRGRWALVLSGEFVLPFGQAASHQLTLPLQSLPHAMSLKDRCAGTTT</sequence>
<dbReference type="EMBL" id="AP022581">
    <property type="protein sequence ID" value="BBX98492.1"/>
    <property type="molecule type" value="Genomic_DNA"/>
</dbReference>
<dbReference type="AlphaFoldDB" id="A0A7I7NPF3"/>
<evidence type="ECO:0000256" key="1">
    <source>
        <dbReference type="SAM" id="MobiDB-lite"/>
    </source>
</evidence>
<reference evidence="2 3" key="1">
    <citation type="journal article" date="2019" name="Emerg. Microbes Infect.">
        <title>Comprehensive subspecies identification of 175 nontuberculous mycobacteria species based on 7547 genomic profiles.</title>
        <authorList>
            <person name="Matsumoto Y."/>
            <person name="Kinjo T."/>
            <person name="Motooka D."/>
            <person name="Nabeya D."/>
            <person name="Jung N."/>
            <person name="Uechi K."/>
            <person name="Horii T."/>
            <person name="Iida T."/>
            <person name="Fujita J."/>
            <person name="Nakamura S."/>
        </authorList>
    </citation>
    <scope>NUCLEOTIDE SEQUENCE [LARGE SCALE GENOMIC DNA]</scope>
    <source>
        <strain evidence="2 3">JCM 15657</strain>
    </source>
</reference>
<gene>
    <name evidence="2" type="ORF">MLAC_37860</name>
</gene>
<dbReference type="KEGG" id="mlj:MLAC_37860"/>
<evidence type="ECO:0000313" key="3">
    <source>
        <dbReference type="Proteomes" id="UP000466396"/>
    </source>
</evidence>
<dbReference type="Proteomes" id="UP000466396">
    <property type="component" value="Chromosome"/>
</dbReference>